<evidence type="ECO:0000259" key="18">
    <source>
        <dbReference type="Pfam" id="PF14699"/>
    </source>
</evidence>
<evidence type="ECO:0000256" key="14">
    <source>
        <dbReference type="ARBA" id="ARBA00023295"/>
    </source>
</evidence>
<dbReference type="STRING" id="133385.A0A2T9YWF5"/>
<evidence type="ECO:0000256" key="3">
    <source>
        <dbReference type="ARBA" id="ARBA00003530"/>
    </source>
</evidence>
<evidence type="ECO:0000256" key="16">
    <source>
        <dbReference type="ARBA" id="ARBA00031477"/>
    </source>
</evidence>
<feature type="domain" description="Eukaryotic glycogen debranching enzyme N-terminal" evidence="18">
    <location>
        <begin position="146"/>
        <end position="283"/>
    </location>
</feature>
<dbReference type="PANTHER" id="PTHR10569">
    <property type="entry name" value="GLYCOGEN DEBRANCHING ENZYME"/>
    <property type="match status" value="1"/>
</dbReference>
<evidence type="ECO:0000256" key="9">
    <source>
        <dbReference type="ARBA" id="ARBA00022676"/>
    </source>
</evidence>
<dbReference type="SUPFAM" id="SSF48208">
    <property type="entry name" value="Six-hairpin glycosidases"/>
    <property type="match status" value="1"/>
</dbReference>
<comment type="function">
    <text evidence="3">Multifunctional enzyme acting as 1,4-alpha-D-glucan:1,4-alpha-D-glucan 4-alpha-D-glycosyltransferase and amylo-1,6-glucosidase in glycogen degradation.</text>
</comment>
<dbReference type="EC" id="2.4.1.25" evidence="5"/>
<dbReference type="Pfam" id="PF14702">
    <property type="entry name" value="hGDE_central"/>
    <property type="match status" value="1"/>
</dbReference>
<evidence type="ECO:0000256" key="6">
    <source>
        <dbReference type="ARBA" id="ARBA00012778"/>
    </source>
</evidence>
<dbReference type="Proteomes" id="UP000245383">
    <property type="component" value="Unassembled WGS sequence"/>
</dbReference>
<dbReference type="SUPFAM" id="SSF51445">
    <property type="entry name" value="(Trans)glycosidases"/>
    <property type="match status" value="1"/>
</dbReference>
<dbReference type="Pfam" id="PF06202">
    <property type="entry name" value="GDE_C"/>
    <property type="match status" value="1"/>
</dbReference>
<dbReference type="FunFam" id="1.50.10.10:FF:000039">
    <property type="entry name" value="Glycogen debranching enzyme Gdb1, putative"/>
    <property type="match status" value="1"/>
</dbReference>
<evidence type="ECO:0000256" key="8">
    <source>
        <dbReference type="ARBA" id="ARBA00022490"/>
    </source>
</evidence>
<evidence type="ECO:0000256" key="12">
    <source>
        <dbReference type="ARBA" id="ARBA00023056"/>
    </source>
</evidence>
<reference evidence="21 22" key="1">
    <citation type="journal article" date="2018" name="MBio">
        <title>Comparative Genomics Reveals the Core Gene Toolbox for the Fungus-Insect Symbiosis.</title>
        <authorList>
            <person name="Wang Y."/>
            <person name="Stata M."/>
            <person name="Wang W."/>
            <person name="Stajich J.E."/>
            <person name="White M.M."/>
            <person name="Moncalvo J.M."/>
        </authorList>
    </citation>
    <scope>NUCLEOTIDE SEQUENCE [LARGE SCALE GENOMIC DNA]</scope>
    <source>
        <strain evidence="21 22">SWE-8-4</strain>
    </source>
</reference>
<evidence type="ECO:0000256" key="7">
    <source>
        <dbReference type="ARBA" id="ARBA00020723"/>
    </source>
</evidence>
<accession>A0A2T9YWF5</accession>
<keyword evidence="14" id="KW-0326">Glycosidase</keyword>
<dbReference type="InterPro" id="IPR017853">
    <property type="entry name" value="GH"/>
</dbReference>
<keyword evidence="11" id="KW-0378">Hydrolase</keyword>
<sequence length="1712" mass="195558">MGRQRKLKSSNSKLVKQTIAPTLVDMLEPEKISAVSTTLPISNSKPEKLVKSIPTQKVASIVSKLDGLSISSSNDNVALDFEPEDELLNKLDILPSPIPIDTSLAFSSNEKTPLVAWQIEFDTDGSILGKKHFVNLNLNPYENTAIRFKIPVGSVVSMEPVLRTNYPVDGQNYSRDLFFSKSFVRLPNNDLICEFIIQRPGPYQYYLEYKQYSNRSNMDYKLVNGYFVTENSQIENSDISSNKNSSSLKLNRSYPDLITGSYKTTTLKTKTYHFQVNPALKVNQSYLNLDAIVLKSINPRLMGSLNNWETHIKNSSILGYNMIHFIPIQERGSSNSPYSIYDQLRISKSIFQGMNPEPKTDEERERIFSNLLIKMEKTYNIIGVIDVVWNHTANNTKWLESHPEAGFNLINSPHLRAAAEIDQKLAQIAKNISKYGFNDNKVANEQDVDRLVSIIKDEIIIKNKLWEYYTVDIPTVLDQVKNLILKKDIIANPNNYEISKSLQKEFSWMISETDILDKASTLIKNTRTNVDNVDNVYNRFDRQPDPIFCYNIVIAVLGNLPQLDEANQVLKKVLDLLNLKYYKEYDDDVNAILTNIKNTIMFERFTKTNWKFEKPISPTFPLVDPYFTTVPRTKKNSSFKNDELILANNGWIWGGDPLKNFAESQSKSYLRREVIVWGDCVKLNYGKRPADNPWLWKYMRAYTTKMAKLFHGFRIDNCHSTPFELAEYLLDEARLIRPNLYVTAELFTGDEAKDEIFVSRLGINSLIRESINSYNIDDLSRHVHRNGGIHVGSLDIDLLRTDDTFTDKSVELLNTPCSVAPLRYTLPHSIFFDNTHDNETPAQARTAEDALSNAAAVSIACCSIGSSQGYDELYPELINLVHEQRKYKLLDNPLNVGIGEAKRQLNNLHREIANYREIFVSVQGQYLIVHRIDPITRDGVLLITRPAFKGVQGESNFDPIRIDGSKVNHMFAYRLEIVNSGLTEHENGFINGFDSKLIELDAPILKEATDDKGFYTTLNIPNNFTPGSIMVVKTLLPSFCANLDYEIKKNASDPMSNLNLGELNIVLYRCGAEEYDTIGLNTYDIPKVGSLPYCGYQGWMSYLSKIIVNNDLGHPLFDNLRAGNWALDYIVHRLEKYSIQYPKLLDLITWLQSRFDIIKKLPKNLVPKYFSMIICTSYNEAIKRALSLMNPGFVKSSDLISSLALTSIQLVSDVSSTSLWPLSKKQVLSMSAGLPHFSTSYMRCWGRDIFIALDGLLLTTHRWEEAREHILAFGSVLRNGLIPNLLDSGRNPRYNARDATWFWVQAVQDYCNLAPEGLTFLNEIVPRRFPENEDYVAWDSESAYSRTSKVSELVYEILYKHANVIKFREHNAGSQLDEHMKDHGFNINIYVDWNSGLILGGNSWNCGTWMDKMGSSDKAGNRGVPSTPRDGADIEIIGLLKSCLRWVVEVNEETPDLFPYQFIPVCHSNISPFFASSNSFESHEGSYMIPLSFWNDLLKSKFEEYFWVPIESNFDEYYKVDSHFVNQRGIFKDTYGSTTGWTDYQLRPNLCVAMVVAPELFEVEKARQCLQKVRQFLQGPIGMRTLDPTDFQYRPYYDNSNNTDDPKVANGANYHQGPEWVWCTGYFLRALLNFFTETDDMATSTLHDVLTTINNIRRHIKTDVYCGLPELTNLDGEHCANSCPTQAWSSATMLTVTREILQYVTEHDMVFH</sequence>
<evidence type="ECO:0000313" key="21">
    <source>
        <dbReference type="EMBL" id="PVU96658.1"/>
    </source>
</evidence>
<organism evidence="21 22">
    <name type="scientific">Smittium simulii</name>
    <dbReference type="NCBI Taxonomy" id="133385"/>
    <lineage>
        <taxon>Eukaryota</taxon>
        <taxon>Fungi</taxon>
        <taxon>Fungi incertae sedis</taxon>
        <taxon>Zoopagomycota</taxon>
        <taxon>Kickxellomycotina</taxon>
        <taxon>Harpellomycetes</taxon>
        <taxon>Harpellales</taxon>
        <taxon>Legeriomycetaceae</taxon>
        <taxon>Smittium</taxon>
    </lineage>
</organism>
<dbReference type="InterPro" id="IPR008928">
    <property type="entry name" value="6-hairpin_glycosidase_sf"/>
</dbReference>
<keyword evidence="13" id="KW-0511">Multifunctional enzyme</keyword>
<dbReference type="GO" id="GO:0005978">
    <property type="term" value="P:glycogen biosynthetic process"/>
    <property type="evidence" value="ECO:0007669"/>
    <property type="project" value="UniProtKB-KW"/>
</dbReference>
<dbReference type="EMBL" id="MBFR01000027">
    <property type="protein sequence ID" value="PVU96658.1"/>
    <property type="molecule type" value="Genomic_DNA"/>
</dbReference>
<evidence type="ECO:0000256" key="10">
    <source>
        <dbReference type="ARBA" id="ARBA00022679"/>
    </source>
</evidence>
<dbReference type="OrthoDB" id="10248904at2759"/>
<feature type="domain" description="Glycogen debranching enzyme central" evidence="20">
    <location>
        <begin position="897"/>
        <end position="1134"/>
    </location>
</feature>
<dbReference type="InterPro" id="IPR032792">
    <property type="entry name" value="AGL_glucanoTrfase"/>
</dbReference>
<dbReference type="InterPro" id="IPR032790">
    <property type="entry name" value="GDE_C"/>
</dbReference>
<name>A0A2T9YWF5_9FUNG</name>
<evidence type="ECO:0000256" key="11">
    <source>
        <dbReference type="ARBA" id="ARBA00022801"/>
    </source>
</evidence>
<evidence type="ECO:0000256" key="5">
    <source>
        <dbReference type="ARBA" id="ARBA00012560"/>
    </source>
</evidence>
<keyword evidence="9" id="KW-0328">Glycosyltransferase</keyword>
<dbReference type="GO" id="GO:0004134">
    <property type="term" value="F:4-alpha-glucanotransferase activity"/>
    <property type="evidence" value="ECO:0007669"/>
    <property type="project" value="UniProtKB-EC"/>
</dbReference>
<evidence type="ECO:0000259" key="20">
    <source>
        <dbReference type="Pfam" id="PF14702"/>
    </source>
</evidence>
<dbReference type="InterPro" id="IPR010401">
    <property type="entry name" value="AGL/Gdb1"/>
</dbReference>
<keyword evidence="10" id="KW-0808">Transferase</keyword>
<keyword evidence="12" id="KW-0320">Glycogen biosynthesis</keyword>
<comment type="caution">
    <text evidence="21">The sequence shown here is derived from an EMBL/GenBank/DDBJ whole genome shotgun (WGS) entry which is preliminary data.</text>
</comment>
<gene>
    <name evidence="21" type="ORF">BB561_001053</name>
</gene>
<proteinExistence type="inferred from homology"/>
<evidence type="ECO:0000256" key="2">
    <source>
        <dbReference type="ARBA" id="ARBA00000927"/>
    </source>
</evidence>
<feature type="domain" description="Glycogen debranching enzyme glucanotransferase" evidence="19">
    <location>
        <begin position="286"/>
        <end position="741"/>
    </location>
</feature>
<dbReference type="Pfam" id="PF14701">
    <property type="entry name" value="hDGE_amylase"/>
    <property type="match status" value="1"/>
</dbReference>
<protein>
    <recommendedName>
        <fullName evidence="7">Glycogen debranching enzyme</fullName>
        <ecNumber evidence="5">2.4.1.25</ecNumber>
        <ecNumber evidence="6">3.2.1.33</ecNumber>
    </recommendedName>
    <alternativeName>
        <fullName evidence="16">Glycogen debrancher</fullName>
    </alternativeName>
</protein>
<comment type="similarity">
    <text evidence="15">Belongs to the glycogen debranching enzyme family.</text>
</comment>
<dbReference type="GO" id="GO:0005980">
    <property type="term" value="P:glycogen catabolic process"/>
    <property type="evidence" value="ECO:0007669"/>
    <property type="project" value="InterPro"/>
</dbReference>
<comment type="subcellular location">
    <subcellularLocation>
        <location evidence="4">Cytoplasm</location>
    </subcellularLocation>
</comment>
<dbReference type="InterPro" id="IPR032788">
    <property type="entry name" value="AGL_central"/>
</dbReference>
<evidence type="ECO:0000256" key="15">
    <source>
        <dbReference type="ARBA" id="ARBA00025780"/>
    </source>
</evidence>
<dbReference type="EC" id="3.2.1.33" evidence="6"/>
<dbReference type="Gene3D" id="3.20.20.80">
    <property type="entry name" value="Glycosidases"/>
    <property type="match status" value="2"/>
</dbReference>
<evidence type="ECO:0000256" key="13">
    <source>
        <dbReference type="ARBA" id="ARBA00023268"/>
    </source>
</evidence>
<evidence type="ECO:0000256" key="4">
    <source>
        <dbReference type="ARBA" id="ARBA00004496"/>
    </source>
</evidence>
<dbReference type="InterPro" id="IPR029436">
    <property type="entry name" value="AGL_euk_N"/>
</dbReference>
<evidence type="ECO:0000259" key="19">
    <source>
        <dbReference type="Pfam" id="PF14701"/>
    </source>
</evidence>
<evidence type="ECO:0000256" key="1">
    <source>
        <dbReference type="ARBA" id="ARBA00000439"/>
    </source>
</evidence>
<feature type="domain" description="Glycogen debranching enzyme C-terminal" evidence="17">
    <location>
        <begin position="1214"/>
        <end position="1694"/>
    </location>
</feature>
<dbReference type="GO" id="GO:0004135">
    <property type="term" value="F:amylo-alpha-1,6-glucosidase activity"/>
    <property type="evidence" value="ECO:0007669"/>
    <property type="project" value="UniProtKB-EC"/>
</dbReference>
<dbReference type="PANTHER" id="PTHR10569:SF2">
    <property type="entry name" value="GLYCOGEN DEBRANCHING ENZYME"/>
    <property type="match status" value="1"/>
</dbReference>
<evidence type="ECO:0000259" key="17">
    <source>
        <dbReference type="Pfam" id="PF06202"/>
    </source>
</evidence>
<evidence type="ECO:0000313" key="22">
    <source>
        <dbReference type="Proteomes" id="UP000245383"/>
    </source>
</evidence>
<dbReference type="Gene3D" id="1.50.10.10">
    <property type="match status" value="1"/>
</dbReference>
<dbReference type="GO" id="GO:0005737">
    <property type="term" value="C:cytoplasm"/>
    <property type="evidence" value="ECO:0007669"/>
    <property type="project" value="UniProtKB-SubCell"/>
</dbReference>
<keyword evidence="22" id="KW-1185">Reference proteome</keyword>
<keyword evidence="8" id="KW-0963">Cytoplasm</keyword>
<dbReference type="Pfam" id="PF14699">
    <property type="entry name" value="hGDE_N"/>
    <property type="match status" value="1"/>
</dbReference>
<comment type="catalytic activity">
    <reaction evidence="2">
        <text>Hydrolysis of (1-&gt;6)-alpha-D-glucosidic branch linkages in glycogen phosphorylase limit dextrin.</text>
        <dbReference type="EC" id="3.2.1.33"/>
    </reaction>
</comment>
<comment type="catalytic activity">
    <reaction evidence="1">
        <text>Transfers a segment of a (1-&gt;4)-alpha-D-glucan to a new position in an acceptor, which may be glucose or a (1-&gt;4)-alpha-D-glucan.</text>
        <dbReference type="EC" id="2.4.1.25"/>
    </reaction>
</comment>
<dbReference type="InterPro" id="IPR012341">
    <property type="entry name" value="6hp_glycosidase-like_sf"/>
</dbReference>